<accession>A0A8J5D0N6</accession>
<proteinExistence type="predicted"/>
<sequence>MPLPELCAFGYILLVSILSTLPLLSDEHSIDGKRPRTLFISLLLTPGAATSPRFPLTRPSHSFAGETVANGDDDAHHSTLSHSSKEGSPTKDTSLTDDSMSKDKKKKKKGLRTPSFLKKKKDKKKEKEAAHH</sequence>
<name>A0A8J5D0N6_CHIOP</name>
<dbReference type="EMBL" id="JACEEZ010002275">
    <property type="protein sequence ID" value="KAG0728374.1"/>
    <property type="molecule type" value="Genomic_DNA"/>
</dbReference>
<evidence type="ECO:0000256" key="2">
    <source>
        <dbReference type="SAM" id="SignalP"/>
    </source>
</evidence>
<keyword evidence="4" id="KW-1185">Reference proteome</keyword>
<feature type="compositionally biased region" description="Basic and acidic residues" evidence="1">
    <location>
        <begin position="73"/>
        <end position="89"/>
    </location>
</feature>
<feature type="chain" id="PRO_5035248004" evidence="2">
    <location>
        <begin position="26"/>
        <end position="132"/>
    </location>
</feature>
<keyword evidence="2" id="KW-0732">Signal</keyword>
<feature type="signal peptide" evidence="2">
    <location>
        <begin position="1"/>
        <end position="25"/>
    </location>
</feature>
<reference evidence="3" key="1">
    <citation type="submission" date="2020-07" db="EMBL/GenBank/DDBJ databases">
        <title>The High-quality genome of the commercially important snow crab, Chionoecetes opilio.</title>
        <authorList>
            <person name="Jeong J.-H."/>
            <person name="Ryu S."/>
        </authorList>
    </citation>
    <scope>NUCLEOTIDE SEQUENCE</scope>
    <source>
        <strain evidence="3">MADBK_172401_WGS</strain>
        <tissue evidence="3">Digestive gland</tissue>
    </source>
</reference>
<feature type="region of interest" description="Disordered" evidence="1">
    <location>
        <begin position="48"/>
        <end position="132"/>
    </location>
</feature>
<dbReference type="AlphaFoldDB" id="A0A8J5D0N6"/>
<evidence type="ECO:0000313" key="3">
    <source>
        <dbReference type="EMBL" id="KAG0728374.1"/>
    </source>
</evidence>
<organism evidence="3 4">
    <name type="scientific">Chionoecetes opilio</name>
    <name type="common">Atlantic snow crab</name>
    <name type="synonym">Cancer opilio</name>
    <dbReference type="NCBI Taxonomy" id="41210"/>
    <lineage>
        <taxon>Eukaryota</taxon>
        <taxon>Metazoa</taxon>
        <taxon>Ecdysozoa</taxon>
        <taxon>Arthropoda</taxon>
        <taxon>Crustacea</taxon>
        <taxon>Multicrustacea</taxon>
        <taxon>Malacostraca</taxon>
        <taxon>Eumalacostraca</taxon>
        <taxon>Eucarida</taxon>
        <taxon>Decapoda</taxon>
        <taxon>Pleocyemata</taxon>
        <taxon>Brachyura</taxon>
        <taxon>Eubrachyura</taxon>
        <taxon>Majoidea</taxon>
        <taxon>Majidae</taxon>
        <taxon>Chionoecetes</taxon>
    </lineage>
</organism>
<feature type="compositionally biased region" description="Basic residues" evidence="1">
    <location>
        <begin position="103"/>
        <end position="124"/>
    </location>
</feature>
<evidence type="ECO:0000256" key="1">
    <source>
        <dbReference type="SAM" id="MobiDB-lite"/>
    </source>
</evidence>
<gene>
    <name evidence="3" type="ORF">GWK47_032589</name>
</gene>
<evidence type="ECO:0000313" key="4">
    <source>
        <dbReference type="Proteomes" id="UP000770661"/>
    </source>
</evidence>
<protein>
    <submittedName>
        <fullName evidence="3">Uncharacterized protein</fullName>
    </submittedName>
</protein>
<comment type="caution">
    <text evidence="3">The sequence shown here is derived from an EMBL/GenBank/DDBJ whole genome shotgun (WGS) entry which is preliminary data.</text>
</comment>
<dbReference type="OrthoDB" id="8195809at2759"/>
<dbReference type="Proteomes" id="UP000770661">
    <property type="component" value="Unassembled WGS sequence"/>
</dbReference>